<protein>
    <recommendedName>
        <fullName evidence="1">Copper-binding protein MbnP-like domain-containing protein</fullName>
    </recommendedName>
</protein>
<keyword evidence="3" id="KW-1185">Reference proteome</keyword>
<organism evidence="2 3">
    <name type="scientific">Xanthomarina spongicola</name>
    <dbReference type="NCBI Taxonomy" id="570520"/>
    <lineage>
        <taxon>Bacteria</taxon>
        <taxon>Pseudomonadati</taxon>
        <taxon>Bacteroidota</taxon>
        <taxon>Flavobacteriia</taxon>
        <taxon>Flavobacteriales</taxon>
        <taxon>Flavobacteriaceae</taxon>
        <taxon>Xanthomarina</taxon>
    </lineage>
</organism>
<dbReference type="EMBL" id="QGGP01000001">
    <property type="protein sequence ID" value="PWK20337.1"/>
    <property type="molecule type" value="Genomic_DNA"/>
</dbReference>
<accession>A0A316DQ25</accession>
<dbReference type="InterPro" id="IPR046863">
    <property type="entry name" value="MbnP-like_dom"/>
</dbReference>
<evidence type="ECO:0000259" key="1">
    <source>
        <dbReference type="Pfam" id="PF20243"/>
    </source>
</evidence>
<name>A0A316DQ25_9FLAO</name>
<dbReference type="PROSITE" id="PS51257">
    <property type="entry name" value="PROKAR_LIPOPROTEIN"/>
    <property type="match status" value="1"/>
</dbReference>
<dbReference type="Proteomes" id="UP000245430">
    <property type="component" value="Unassembled WGS sequence"/>
</dbReference>
<sequence length="260" mass="29605">MKKIIALFSIIFTIVSCSDDDNNTPNNVPQNVNTTFNFTHNWDGTAVSSADFNNIQFTNANGEEMSIEKLRYLISNVTFYKSNGETIVIDGYNLIDVTNDSELTYTPNIDIPTGSYENVSFTFGFNNEDNYNNNYPDLNSALWNVPDMMGGGYHYMQLEGKYINTIDVETGYAYHAIRAVNMSNAPDLLFQDTFFTVNLGPVNITNNISFNIEMNIAEWFKNPNQWDLNVLYNMLMPNFDAQVMIYENGQNVFSLKNISQ</sequence>
<gene>
    <name evidence="2" type="ORF">LX78_00036</name>
</gene>
<dbReference type="AlphaFoldDB" id="A0A316DQ25"/>
<dbReference type="Pfam" id="PF20243">
    <property type="entry name" value="MbnP"/>
    <property type="match status" value="1"/>
</dbReference>
<proteinExistence type="predicted"/>
<comment type="caution">
    <text evidence="2">The sequence shown here is derived from an EMBL/GenBank/DDBJ whole genome shotgun (WGS) entry which is preliminary data.</text>
</comment>
<evidence type="ECO:0000313" key="2">
    <source>
        <dbReference type="EMBL" id="PWK20337.1"/>
    </source>
</evidence>
<dbReference type="RefSeq" id="WP_109680630.1">
    <property type="nucleotide sequence ID" value="NZ_QGGP01000001.1"/>
</dbReference>
<dbReference type="OrthoDB" id="1422031at2"/>
<reference evidence="2 3" key="1">
    <citation type="submission" date="2018-05" db="EMBL/GenBank/DDBJ databases">
        <title>Genomic Encyclopedia of Archaeal and Bacterial Type Strains, Phase II (KMG-II): from individual species to whole genera.</title>
        <authorList>
            <person name="Goeker M."/>
        </authorList>
    </citation>
    <scope>NUCLEOTIDE SEQUENCE [LARGE SCALE GENOMIC DNA]</scope>
    <source>
        <strain evidence="2 3">DSM 22637</strain>
    </source>
</reference>
<feature type="domain" description="Copper-binding protein MbnP-like" evidence="1">
    <location>
        <begin position="34"/>
        <end position="228"/>
    </location>
</feature>
<evidence type="ECO:0000313" key="3">
    <source>
        <dbReference type="Proteomes" id="UP000245430"/>
    </source>
</evidence>